<dbReference type="EC" id="4.1.1.31" evidence="4 10"/>
<evidence type="ECO:0000256" key="8">
    <source>
        <dbReference type="ARBA" id="ARBA00023300"/>
    </source>
</evidence>
<keyword evidence="14" id="KW-0670">Pyruvate</keyword>
<accession>A0A1X7GY56</accession>
<dbReference type="InterPro" id="IPR015813">
    <property type="entry name" value="Pyrv/PenolPyrv_kinase-like_dom"/>
</dbReference>
<dbReference type="GO" id="GO:0006107">
    <property type="term" value="P:oxaloacetate metabolic process"/>
    <property type="evidence" value="ECO:0007669"/>
    <property type="project" value="UniProtKB-UniRule"/>
</dbReference>
<dbReference type="GO" id="GO:0006099">
    <property type="term" value="P:tricarboxylic acid cycle"/>
    <property type="evidence" value="ECO:0007669"/>
    <property type="project" value="InterPro"/>
</dbReference>
<comment type="cofactor">
    <cofactor evidence="1 10">
        <name>Mg(2+)</name>
        <dbReference type="ChEBI" id="CHEBI:18420"/>
    </cofactor>
</comment>
<dbReference type="SUPFAM" id="SSF51621">
    <property type="entry name" value="Phosphoenolpyruvate/pyruvate domain"/>
    <property type="match status" value="1"/>
</dbReference>
<comment type="similarity">
    <text evidence="3 10">Belongs to the PEPCase type 1 family.</text>
</comment>
<dbReference type="AlphaFoldDB" id="A0A1X7GY56"/>
<evidence type="ECO:0000256" key="3">
    <source>
        <dbReference type="ARBA" id="ARBA00008346"/>
    </source>
</evidence>
<evidence type="ECO:0000256" key="1">
    <source>
        <dbReference type="ARBA" id="ARBA00001946"/>
    </source>
</evidence>
<dbReference type="InterPro" id="IPR033129">
    <property type="entry name" value="PEPCASE_His_AS"/>
</dbReference>
<dbReference type="NCBIfam" id="NF000584">
    <property type="entry name" value="PRK00009.1"/>
    <property type="match status" value="1"/>
</dbReference>
<dbReference type="InterPro" id="IPR022805">
    <property type="entry name" value="PEP_COase_bac/pln-type"/>
</dbReference>
<dbReference type="STRING" id="28094.SAMN06295900_11950"/>
<feature type="region of interest" description="Disordered" evidence="13">
    <location>
        <begin position="1"/>
        <end position="41"/>
    </location>
</feature>
<dbReference type="GO" id="GO:0008964">
    <property type="term" value="F:phosphoenolpyruvate carboxylase activity"/>
    <property type="evidence" value="ECO:0007669"/>
    <property type="project" value="UniProtKB-UniRule"/>
</dbReference>
<evidence type="ECO:0000256" key="7">
    <source>
        <dbReference type="ARBA" id="ARBA00023239"/>
    </source>
</evidence>
<dbReference type="GO" id="GO:0015977">
    <property type="term" value="P:carbon fixation"/>
    <property type="evidence" value="ECO:0007669"/>
    <property type="project" value="UniProtKB-UniRule"/>
</dbReference>
<gene>
    <name evidence="10" type="primary">ppc</name>
    <name evidence="14" type="ORF">SAMN06295900_11950</name>
</gene>
<name>A0A1X7GY56_TRICW</name>
<dbReference type="InterPro" id="IPR018129">
    <property type="entry name" value="PEP_COase_Lys_AS"/>
</dbReference>
<comment type="subunit">
    <text evidence="10">Homotetramer.</text>
</comment>
<protein>
    <recommendedName>
        <fullName evidence="5 10">Phosphoenolpyruvate carboxylase</fullName>
        <shortName evidence="10">PEPC</shortName>
        <shortName evidence="10">PEPCase</shortName>
        <ecNumber evidence="4 10">4.1.1.31</ecNumber>
    </recommendedName>
</protein>
<comment type="function">
    <text evidence="2 10">Forms oxaloacetate, a four-carbon dicarboxylic acid source for the tricarboxylic acid cycle.</text>
</comment>
<dbReference type="RefSeq" id="WP_085230211.1">
    <property type="nucleotide sequence ID" value="NZ_BSQD01000017.1"/>
</dbReference>
<dbReference type="PROSITE" id="PS00393">
    <property type="entry name" value="PEPCASE_2"/>
    <property type="match status" value="1"/>
</dbReference>
<dbReference type="HAMAP" id="MF_00595">
    <property type="entry name" value="PEPcase_type1"/>
    <property type="match status" value="1"/>
</dbReference>
<evidence type="ECO:0000256" key="13">
    <source>
        <dbReference type="SAM" id="MobiDB-lite"/>
    </source>
</evidence>
<dbReference type="PANTHER" id="PTHR30523:SF6">
    <property type="entry name" value="PHOSPHOENOLPYRUVATE CARBOXYLASE"/>
    <property type="match status" value="1"/>
</dbReference>
<evidence type="ECO:0000256" key="9">
    <source>
        <dbReference type="ARBA" id="ARBA00048995"/>
    </source>
</evidence>
<feature type="compositionally biased region" description="Low complexity" evidence="13">
    <location>
        <begin position="17"/>
        <end position="30"/>
    </location>
</feature>
<sequence length="972" mass="107702">MTSPGSARAARRNDALPVSAPSAPAGPAAPTKSVGRGREDKDQPLFEDIRYLGRLLGDVVREQEGDAVFELVETIRQRAVKFRREDDNSAALALEKQLRALTPEQTVSVVRAFSYFSHLANIAEDRHHNRRRRVHALGGSAPQPGTIAYALERFALAGTIDGETLKRFFDDALIVPVLTAHPTEVQRKSILDAQHHIAHLLAERDAPLTARERAQNGALLRARVTALWQTRMLRDSRLTVADEIENALSYYRATFLREIPALYADIEEALAEQHKLSERLPAFFQMGSWIGGDRDGNPNVTSETLEHAISRQAAVIFEHYLEEVHALGAELSVSNMLAGCSDALKALAQASPDQSPHRVDEPYRRALIGVYTRLAASVRVRLGEGTVPLRSAGHGAPPVRATPYADASEFVRDLNVLVDSLHEHHGGTLVAPRLAPLVRSAEVFGFHLASIDLRQSSDVHEAVVAELFKRAGVHEDYASLSEADKLRLLLSELEQPRLLRSPYLEYSPLVNNELGVLETARAMRERFGARAVRNYIISHTETVSDLVEVLLLQKETGLLEGTLADRHASARNGLMVIPLFETIPDLRNAPVIMREYFALPGLEALVAHQGSEQEVMLGYSDSNKDGGFLTSNWELYRAELALVTLFKERGIRLRLFHGRGGTVGRGGGPTYQAILSQPPGTVEGQIRLTEQGEVIGSKFSNPEIGRRNLETAVAATLEASLLPHGNAPANLGAFEETMQALSDAAMTAYRALVYETPGFTDYFFQSTPIAEIAELNIGSRPASRKLQDPKNRRIEDLRAIPWGFSWGQCRLLLTGWYGFGSAVEAYLRGASSETERSRRLSTLRKMNKTWPFFTTLLSNMDMVLAKTDLAVASRYAQLVEDKKLRKQVFERIVAEWERTAHALAEITGKRERLADNPLLARSIKNRFPYLDPLNHLQVELLKRHRAGDSNARLRRGIHLTINGIAAGLRNTG</sequence>
<dbReference type="EMBL" id="FXAH01000019">
    <property type="protein sequence ID" value="SMF76583.1"/>
    <property type="molecule type" value="Genomic_DNA"/>
</dbReference>
<dbReference type="GO" id="GO:0005829">
    <property type="term" value="C:cytosol"/>
    <property type="evidence" value="ECO:0007669"/>
    <property type="project" value="TreeGrafter"/>
</dbReference>
<dbReference type="OrthoDB" id="9768133at2"/>
<evidence type="ECO:0000313" key="14">
    <source>
        <dbReference type="EMBL" id="SMF76583.1"/>
    </source>
</evidence>
<evidence type="ECO:0000256" key="4">
    <source>
        <dbReference type="ARBA" id="ARBA00012305"/>
    </source>
</evidence>
<keyword evidence="8 10" id="KW-0120">Carbon dioxide fixation</keyword>
<evidence type="ECO:0000256" key="5">
    <source>
        <dbReference type="ARBA" id="ARBA00022419"/>
    </source>
</evidence>
<proteinExistence type="inferred from homology"/>
<keyword evidence="7 10" id="KW-0456">Lyase</keyword>
<dbReference type="PRINTS" id="PR00150">
    <property type="entry name" value="PEPCARBXLASE"/>
</dbReference>
<evidence type="ECO:0000313" key="15">
    <source>
        <dbReference type="Proteomes" id="UP000192911"/>
    </source>
</evidence>
<organism evidence="14 15">
    <name type="scientific">Trinickia caryophylli</name>
    <name type="common">Paraburkholderia caryophylli</name>
    <dbReference type="NCBI Taxonomy" id="28094"/>
    <lineage>
        <taxon>Bacteria</taxon>
        <taxon>Pseudomonadati</taxon>
        <taxon>Pseudomonadota</taxon>
        <taxon>Betaproteobacteria</taxon>
        <taxon>Burkholderiales</taxon>
        <taxon>Burkholderiaceae</taxon>
        <taxon>Trinickia</taxon>
    </lineage>
</organism>
<dbReference type="InterPro" id="IPR021135">
    <property type="entry name" value="PEP_COase"/>
</dbReference>
<dbReference type="GeneID" id="95551026"/>
<keyword evidence="6 10" id="KW-0460">Magnesium</keyword>
<evidence type="ECO:0000256" key="12">
    <source>
        <dbReference type="PROSITE-ProRule" id="PRU10112"/>
    </source>
</evidence>
<dbReference type="Gene3D" id="1.20.1440.90">
    <property type="entry name" value="Phosphoenolpyruvate/pyruvate domain"/>
    <property type="match status" value="1"/>
</dbReference>
<feature type="active site" evidence="10 11">
    <location>
        <position position="181"/>
    </location>
</feature>
<evidence type="ECO:0000256" key="10">
    <source>
        <dbReference type="HAMAP-Rule" id="MF_00595"/>
    </source>
</evidence>
<evidence type="ECO:0000256" key="6">
    <source>
        <dbReference type="ARBA" id="ARBA00022842"/>
    </source>
</evidence>
<comment type="catalytic activity">
    <reaction evidence="9 10">
        <text>oxaloacetate + phosphate = phosphoenolpyruvate + hydrogencarbonate</text>
        <dbReference type="Rhea" id="RHEA:28370"/>
        <dbReference type="ChEBI" id="CHEBI:16452"/>
        <dbReference type="ChEBI" id="CHEBI:17544"/>
        <dbReference type="ChEBI" id="CHEBI:43474"/>
        <dbReference type="ChEBI" id="CHEBI:58702"/>
        <dbReference type="EC" id="4.1.1.31"/>
    </reaction>
</comment>
<dbReference type="PROSITE" id="PS00781">
    <property type="entry name" value="PEPCASE_1"/>
    <property type="match status" value="1"/>
</dbReference>
<evidence type="ECO:0000256" key="2">
    <source>
        <dbReference type="ARBA" id="ARBA00003670"/>
    </source>
</evidence>
<reference evidence="15" key="1">
    <citation type="submission" date="2017-04" db="EMBL/GenBank/DDBJ databases">
        <authorList>
            <person name="Varghese N."/>
            <person name="Submissions S."/>
        </authorList>
    </citation>
    <scope>NUCLEOTIDE SEQUENCE [LARGE SCALE GENOMIC DNA]</scope>
    <source>
        <strain evidence="15">Ballard 720</strain>
    </source>
</reference>
<keyword evidence="15" id="KW-1185">Reference proteome</keyword>
<feature type="active site" evidence="10 12">
    <location>
        <position position="624"/>
    </location>
</feature>
<dbReference type="Proteomes" id="UP000192911">
    <property type="component" value="Unassembled WGS sequence"/>
</dbReference>
<dbReference type="Pfam" id="PF00311">
    <property type="entry name" value="PEPcase"/>
    <property type="match status" value="1"/>
</dbReference>
<evidence type="ECO:0000256" key="11">
    <source>
        <dbReference type="PROSITE-ProRule" id="PRU10111"/>
    </source>
</evidence>
<dbReference type="PANTHER" id="PTHR30523">
    <property type="entry name" value="PHOSPHOENOLPYRUVATE CARBOXYLASE"/>
    <property type="match status" value="1"/>
</dbReference>
<dbReference type="GO" id="GO:0000287">
    <property type="term" value="F:magnesium ion binding"/>
    <property type="evidence" value="ECO:0007669"/>
    <property type="project" value="UniProtKB-UniRule"/>
</dbReference>